<dbReference type="EMBL" id="DXFT01000121">
    <property type="protein sequence ID" value="HIX03710.1"/>
    <property type="molecule type" value="Genomic_DNA"/>
</dbReference>
<dbReference type="Proteomes" id="UP000824202">
    <property type="component" value="Unassembled WGS sequence"/>
</dbReference>
<gene>
    <name evidence="3" type="ORF">H9863_06295</name>
</gene>
<reference evidence="3" key="2">
    <citation type="submission" date="2021-04" db="EMBL/GenBank/DDBJ databases">
        <authorList>
            <person name="Gilroy R."/>
        </authorList>
    </citation>
    <scope>NUCLEOTIDE SEQUENCE</scope>
    <source>
        <strain evidence="3">23274</strain>
    </source>
</reference>
<proteinExistence type="predicted"/>
<feature type="domain" description="Putative beta-lactamase-inhibitor-like PepSY-like" evidence="2">
    <location>
        <begin position="60"/>
        <end position="141"/>
    </location>
</feature>
<sequence>MKKLMTLAVCLFAFIGLTKADDDKPITVEQLPQKAQQFIKQYFADKTVTLAKMERDFMDKSYEVLFSNGEKVEFDKNGEWKDVDCKQSVVPADIIPQAIKDHVAKTYPDAKILQIDRDTRGYEVQLNNRLELKYNTEFILTDIDD</sequence>
<protein>
    <submittedName>
        <fullName evidence="3">PepSY-like domain-containing protein</fullName>
    </submittedName>
</protein>
<dbReference type="Gene3D" id="3.40.1420.30">
    <property type="match status" value="1"/>
</dbReference>
<accession>A0A9D1V050</accession>
<keyword evidence="1" id="KW-0732">Signal</keyword>
<evidence type="ECO:0000256" key="1">
    <source>
        <dbReference type="SAM" id="SignalP"/>
    </source>
</evidence>
<reference evidence="3" key="1">
    <citation type="journal article" date="2021" name="PeerJ">
        <title>Extensive microbial diversity within the chicken gut microbiome revealed by metagenomics and culture.</title>
        <authorList>
            <person name="Gilroy R."/>
            <person name="Ravi A."/>
            <person name="Getino M."/>
            <person name="Pursley I."/>
            <person name="Horton D.L."/>
            <person name="Alikhan N.F."/>
            <person name="Baker D."/>
            <person name="Gharbi K."/>
            <person name="Hall N."/>
            <person name="Watson M."/>
            <person name="Adriaenssens E.M."/>
            <person name="Foster-Nyarko E."/>
            <person name="Jarju S."/>
            <person name="Secka A."/>
            <person name="Antonio M."/>
            <person name="Oren A."/>
            <person name="Chaudhuri R.R."/>
            <person name="La Ragione R."/>
            <person name="Hildebrand F."/>
            <person name="Pallen M.J."/>
        </authorList>
    </citation>
    <scope>NUCLEOTIDE SEQUENCE</scope>
    <source>
        <strain evidence="3">23274</strain>
    </source>
</reference>
<organism evidence="3 4">
    <name type="scientific">Candidatus Odoribacter faecigallinarum</name>
    <dbReference type="NCBI Taxonomy" id="2838706"/>
    <lineage>
        <taxon>Bacteria</taxon>
        <taxon>Pseudomonadati</taxon>
        <taxon>Bacteroidota</taxon>
        <taxon>Bacteroidia</taxon>
        <taxon>Bacteroidales</taxon>
        <taxon>Odoribacteraceae</taxon>
        <taxon>Odoribacter</taxon>
    </lineage>
</organism>
<name>A0A9D1V050_9BACT</name>
<evidence type="ECO:0000259" key="2">
    <source>
        <dbReference type="Pfam" id="PF11396"/>
    </source>
</evidence>
<dbReference type="AlphaFoldDB" id="A0A9D1V050"/>
<feature type="signal peptide" evidence="1">
    <location>
        <begin position="1"/>
        <end position="20"/>
    </location>
</feature>
<dbReference type="Pfam" id="PF11396">
    <property type="entry name" value="PepSY_like"/>
    <property type="match status" value="1"/>
</dbReference>
<evidence type="ECO:0000313" key="4">
    <source>
        <dbReference type="Proteomes" id="UP000824202"/>
    </source>
</evidence>
<comment type="caution">
    <text evidence="3">The sequence shown here is derived from an EMBL/GenBank/DDBJ whole genome shotgun (WGS) entry which is preliminary data.</text>
</comment>
<feature type="chain" id="PRO_5039501327" evidence="1">
    <location>
        <begin position="21"/>
        <end position="145"/>
    </location>
</feature>
<dbReference type="SUPFAM" id="SSF160574">
    <property type="entry name" value="BT0923-like"/>
    <property type="match status" value="1"/>
</dbReference>
<dbReference type="InterPro" id="IPR021533">
    <property type="entry name" value="PepSY-like"/>
</dbReference>
<evidence type="ECO:0000313" key="3">
    <source>
        <dbReference type="EMBL" id="HIX03710.1"/>
    </source>
</evidence>